<dbReference type="Proteomes" id="UP001057402">
    <property type="component" value="Chromosome 11"/>
</dbReference>
<organism evidence="1 2">
    <name type="scientific">Melastoma candidum</name>
    <dbReference type="NCBI Taxonomy" id="119954"/>
    <lineage>
        <taxon>Eukaryota</taxon>
        <taxon>Viridiplantae</taxon>
        <taxon>Streptophyta</taxon>
        <taxon>Embryophyta</taxon>
        <taxon>Tracheophyta</taxon>
        <taxon>Spermatophyta</taxon>
        <taxon>Magnoliopsida</taxon>
        <taxon>eudicotyledons</taxon>
        <taxon>Gunneridae</taxon>
        <taxon>Pentapetalae</taxon>
        <taxon>rosids</taxon>
        <taxon>malvids</taxon>
        <taxon>Myrtales</taxon>
        <taxon>Melastomataceae</taxon>
        <taxon>Melastomatoideae</taxon>
        <taxon>Melastomateae</taxon>
        <taxon>Melastoma</taxon>
    </lineage>
</organism>
<name>A0ACB9LP58_9MYRT</name>
<reference evidence="2" key="1">
    <citation type="journal article" date="2023" name="Front. Plant Sci.">
        <title>Chromosomal-level genome assembly of Melastoma candidum provides insights into trichome evolution.</title>
        <authorList>
            <person name="Zhong Y."/>
            <person name="Wu W."/>
            <person name="Sun C."/>
            <person name="Zou P."/>
            <person name="Liu Y."/>
            <person name="Dai S."/>
            <person name="Zhou R."/>
        </authorList>
    </citation>
    <scope>NUCLEOTIDE SEQUENCE [LARGE SCALE GENOMIC DNA]</scope>
</reference>
<evidence type="ECO:0000313" key="1">
    <source>
        <dbReference type="EMBL" id="KAI4312888.1"/>
    </source>
</evidence>
<accession>A0ACB9LP58</accession>
<comment type="caution">
    <text evidence="1">The sequence shown here is derived from an EMBL/GenBank/DDBJ whole genome shotgun (WGS) entry which is preliminary data.</text>
</comment>
<evidence type="ECO:0000313" key="2">
    <source>
        <dbReference type="Proteomes" id="UP001057402"/>
    </source>
</evidence>
<protein>
    <submittedName>
        <fullName evidence="1">Uncharacterized protein</fullName>
    </submittedName>
</protein>
<proteinExistence type="predicted"/>
<dbReference type="EMBL" id="CM042890">
    <property type="protein sequence ID" value="KAI4312888.1"/>
    <property type="molecule type" value="Genomic_DNA"/>
</dbReference>
<keyword evidence="2" id="KW-1185">Reference proteome</keyword>
<gene>
    <name evidence="1" type="ORF">MLD38_037679</name>
</gene>
<sequence length="508" mass="56010">MSLKKNMLSAAIVPLVVVFLAHPGNPLLFNISQFDPGSTAVLYGGDAHPDDGAVDMTDQNQSWRVGHVTFNERVRLWDSSSGGLYDFTTHFAFTIDVGSRVYYGSGFAFFMAPEGFQIPLNSTGGFLGLYNTTFSNTSRKQIIHVEFDTYPSSKWDPEYEHVGINQNSIASSIMVPWDVKYHSGDTIDVTISYDASTMNLTVSWSFKTTPNPNESTSLMYPVDLRTVLPEWVTIGFSATTGSYIERHTLHSWDFSSNLVVKDTSSQKPNNGSQEPNNGSHESNTGSQKSKWKKIATGVSASIVFLLLVLIGAFELRSNRRRKTRMKEKAAEATNSTSINKDLERGAGPRSYTYKDLASATNNFSSEQKLGEGGFGPVYKGYLLDLDIPIATGRRATDRTIKNTSSMMPGLVAWVWGLHGSGNILTAADEKMTSDSDKIQVKRLLLVGLRCAHPDQSQRPSIRQAIRFLNFEADLPDLPNEMPVAVYHVPTPLVCSSRPSSISIITEGR</sequence>